<dbReference type="Pfam" id="PF12650">
    <property type="entry name" value="DUF3784"/>
    <property type="match status" value="1"/>
</dbReference>
<comment type="caution">
    <text evidence="2">The sequence shown here is derived from an EMBL/GenBank/DDBJ whole genome shotgun (WGS) entry which is preliminary data.</text>
</comment>
<keyword evidence="1" id="KW-0472">Membrane</keyword>
<dbReference type="HOGENOM" id="CLU_173071_0_0_9"/>
<keyword evidence="1" id="KW-0812">Transmembrane</keyword>
<keyword evidence="1" id="KW-1133">Transmembrane helix</keyword>
<sequence>MEWLFVLIMNVSLGLILIVCGYLIWKQEKISLIRRYHYKRVKEQDKKIYCTEIGTALIIFGLSFIIMWFINYFTNVSYGILVLAIGFITGTILFVHAEIKYNRD</sequence>
<dbReference type="InterPro" id="IPR017259">
    <property type="entry name" value="UCP037672"/>
</dbReference>
<organism evidence="2 3">
    <name type="scientific">Faecalitalea cylindroides ATCC 27803</name>
    <dbReference type="NCBI Taxonomy" id="649755"/>
    <lineage>
        <taxon>Bacteria</taxon>
        <taxon>Bacillati</taxon>
        <taxon>Bacillota</taxon>
        <taxon>Erysipelotrichia</taxon>
        <taxon>Erysipelotrichales</taxon>
        <taxon>Erysipelotrichaceae</taxon>
        <taxon>Faecalitalea</taxon>
    </lineage>
</organism>
<feature type="transmembrane region" description="Helical" evidence="1">
    <location>
        <begin position="6"/>
        <end position="25"/>
    </location>
</feature>
<dbReference type="OrthoDB" id="2085737at2"/>
<evidence type="ECO:0008006" key="4">
    <source>
        <dbReference type="Google" id="ProtNLM"/>
    </source>
</evidence>
<dbReference type="EMBL" id="AWVI01000030">
    <property type="protein sequence ID" value="ERK46318.1"/>
    <property type="molecule type" value="Genomic_DNA"/>
</dbReference>
<reference evidence="2 3" key="1">
    <citation type="submission" date="2013-06" db="EMBL/GenBank/DDBJ databases">
        <authorList>
            <person name="Weinstock G."/>
            <person name="Sodergren E."/>
            <person name="Lobos E.A."/>
            <person name="Fulton L."/>
            <person name="Fulton R."/>
            <person name="Courtney L."/>
            <person name="Fronick C."/>
            <person name="O'Laughlin M."/>
            <person name="Godfrey J."/>
            <person name="Wilson R.M."/>
            <person name="Miner T."/>
            <person name="Farmer C."/>
            <person name="Delehaunty K."/>
            <person name="Cordes M."/>
            <person name="Minx P."/>
            <person name="Tomlinson C."/>
            <person name="Chen J."/>
            <person name="Wollam A."/>
            <person name="Pepin K.H."/>
            <person name="Bhonagiri V."/>
            <person name="Zhang X."/>
            <person name="Warren W."/>
            <person name="Mitreva M."/>
            <person name="Mardis E.R."/>
            <person name="Wilson R.K."/>
        </authorList>
    </citation>
    <scope>NUCLEOTIDE SEQUENCE [LARGE SCALE GENOMIC DNA]</scope>
    <source>
        <strain evidence="2 3">ATCC 27803</strain>
    </source>
</reference>
<evidence type="ECO:0000313" key="3">
    <source>
        <dbReference type="Proteomes" id="UP000016658"/>
    </source>
</evidence>
<accession>U2QYD3</accession>
<evidence type="ECO:0000256" key="1">
    <source>
        <dbReference type="SAM" id="Phobius"/>
    </source>
</evidence>
<dbReference type="Proteomes" id="UP000016658">
    <property type="component" value="Unassembled WGS sequence"/>
</dbReference>
<dbReference type="RefSeq" id="WP_035401892.1">
    <property type="nucleotide sequence ID" value="NZ_KI270998.1"/>
</dbReference>
<gene>
    <name evidence="2" type="ORF">HMPREF0367_00669</name>
</gene>
<evidence type="ECO:0000313" key="2">
    <source>
        <dbReference type="EMBL" id="ERK46318.1"/>
    </source>
</evidence>
<protein>
    <recommendedName>
        <fullName evidence="4">DUF3784 domain-containing protein</fullName>
    </recommendedName>
</protein>
<feature type="transmembrane region" description="Helical" evidence="1">
    <location>
        <begin position="76"/>
        <end position="95"/>
    </location>
</feature>
<dbReference type="AlphaFoldDB" id="U2QYD3"/>
<proteinExistence type="predicted"/>
<feature type="transmembrane region" description="Helical" evidence="1">
    <location>
        <begin position="48"/>
        <end position="70"/>
    </location>
</feature>
<name>U2QYD3_9FIRM</name>